<dbReference type="SUPFAM" id="SSF55469">
    <property type="entry name" value="FMN-dependent nitroreductase-like"/>
    <property type="match status" value="1"/>
</dbReference>
<name>A0A2U3PF30_9MYCO</name>
<dbReference type="OrthoDB" id="8156917at2"/>
<dbReference type="EMBL" id="FUEZ01000004">
    <property type="protein sequence ID" value="SPM42376.1"/>
    <property type="molecule type" value="Genomic_DNA"/>
</dbReference>
<dbReference type="Proteomes" id="UP000240424">
    <property type="component" value="Unassembled WGS sequence"/>
</dbReference>
<accession>A0A2U3PF30</accession>
<reference evidence="1 2" key="1">
    <citation type="submission" date="2017-01" db="EMBL/GenBank/DDBJ databases">
        <authorList>
            <consortium name="Urmite Genomes"/>
        </authorList>
    </citation>
    <scope>NUCLEOTIDE SEQUENCE [LARGE SCALE GENOMIC DNA]</scope>
    <source>
        <strain evidence="1 2">AB215</strain>
    </source>
</reference>
<organism evidence="1 2">
    <name type="scientific">Mycobacterium numidiamassiliense</name>
    <dbReference type="NCBI Taxonomy" id="1841861"/>
    <lineage>
        <taxon>Bacteria</taxon>
        <taxon>Bacillati</taxon>
        <taxon>Actinomycetota</taxon>
        <taxon>Actinomycetes</taxon>
        <taxon>Mycobacteriales</taxon>
        <taxon>Mycobacteriaceae</taxon>
        <taxon>Mycobacterium</taxon>
    </lineage>
</organism>
<dbReference type="AlphaFoldDB" id="A0A2U3PF30"/>
<dbReference type="Gene3D" id="3.40.109.10">
    <property type="entry name" value="NADH Oxidase"/>
    <property type="match status" value="1"/>
</dbReference>
<dbReference type="STRING" id="1841861.GCA_900157365_02916"/>
<sequence>MTTVPTDVLARTVALACRAPSYHNSQPWHWVAERDGLHLYLEPTRVVQTDPTERQALISCGAALDHLRVAMAAAGWQAQIDRCPDPRNENHLASIRFTEMTAVTDEQRHRAEAIATRRTDRLPFAPVTDWAAFETALASRTDDAVALVDVMDDADREELARATDLTDVLRFYDSTYFETLQEWTAPFEGSDGIPYDSLVSATEGERVDVARSFPLSHHPDRRPQIPADLSTILVISIHDNKRRDLLGCGETLSTVLLEATAAGLATCTLTHLTELATTRHLVEKVTGHRLPQVLVRIGEVPAHEHTPPPTPRRPLAEVLTIDL</sequence>
<keyword evidence="2" id="KW-1185">Reference proteome</keyword>
<dbReference type="InterPro" id="IPR000415">
    <property type="entry name" value="Nitroreductase-like"/>
</dbReference>
<dbReference type="PANTHER" id="PTHR23026:SF123">
    <property type="entry name" value="NAD(P)H NITROREDUCTASE RV3131-RELATED"/>
    <property type="match status" value="1"/>
</dbReference>
<dbReference type="InterPro" id="IPR050627">
    <property type="entry name" value="Nitroreductase/BluB"/>
</dbReference>
<dbReference type="PANTHER" id="PTHR23026">
    <property type="entry name" value="NADPH NITROREDUCTASE"/>
    <property type="match status" value="1"/>
</dbReference>
<dbReference type="NCBIfam" id="NF047509">
    <property type="entry name" value="Rv3131_FMN_oxido"/>
    <property type="match status" value="1"/>
</dbReference>
<gene>
    <name evidence="1" type="ORF">MNAB215_4596</name>
</gene>
<dbReference type="GO" id="GO:0016491">
    <property type="term" value="F:oxidoreductase activity"/>
    <property type="evidence" value="ECO:0007669"/>
    <property type="project" value="InterPro"/>
</dbReference>
<protein>
    <submittedName>
        <fullName evidence="1">NAD(P)H nitroreductase</fullName>
    </submittedName>
</protein>
<evidence type="ECO:0000313" key="1">
    <source>
        <dbReference type="EMBL" id="SPM42376.1"/>
    </source>
</evidence>
<dbReference type="RefSeq" id="WP_077080840.1">
    <property type="nucleotide sequence ID" value="NZ_FUEZ01000004.1"/>
</dbReference>
<proteinExistence type="predicted"/>
<evidence type="ECO:0000313" key="2">
    <source>
        <dbReference type="Proteomes" id="UP000240424"/>
    </source>
</evidence>